<evidence type="ECO:0000313" key="1">
    <source>
        <dbReference type="EMBL" id="AOZ60661.1"/>
    </source>
</evidence>
<accession>A0A1I9S269</accession>
<dbReference type="RefSeq" id="WP_042040498.1">
    <property type="nucleotide sequence ID" value="NZ_KX364409.1"/>
</dbReference>
<keyword evidence="1" id="KW-0614">Plasmid</keyword>
<sequence>MIQSINSAVLKGSVNVQLAISGLMKRPPTRAIVGTVGLVAATSALAGNGGDTLLKDSYDSTMGVATGYGGKLATGVSGTFAMIGSVFKFQPQLLMSALGVGFTANGIDNIVDFTVTALI</sequence>
<protein>
    <submittedName>
        <fullName evidence="1">Uncharacterized protein</fullName>
    </submittedName>
</protein>
<organism evidence="1">
    <name type="scientific">Aeromonas salmonicida subsp. salmonicida</name>
    <dbReference type="NCBI Taxonomy" id="29491"/>
    <lineage>
        <taxon>Bacteria</taxon>
        <taxon>Pseudomonadati</taxon>
        <taxon>Pseudomonadota</taxon>
        <taxon>Gammaproteobacteria</taxon>
        <taxon>Aeromonadales</taxon>
        <taxon>Aeromonadaceae</taxon>
        <taxon>Aeromonas</taxon>
    </lineage>
</organism>
<dbReference type="EMBL" id="KX364409">
    <property type="protein sequence ID" value="AOZ60661.1"/>
    <property type="molecule type" value="Genomic_DNA"/>
</dbReference>
<geneLocation type="plasmid" evidence="1">
    <name>pAsa8</name>
</geneLocation>
<name>A0A1I9S269_AERSS</name>
<reference evidence="1" key="1">
    <citation type="journal article" date="2016" name="Sci. Rep.">
        <title>Diversity of antibiotic-resistance genes in Canadian isolates of Aeromonas salmonicida subsp. salmonicida: dominance of pSN254b and discovery of pAsa8.</title>
        <authorList>
            <person name="Trudel M.V."/>
            <person name="Vincent A.T."/>
            <person name="Attere S.A."/>
            <person name="Labbe M."/>
            <person name="Derome N."/>
            <person name="Culley A.I."/>
            <person name="Charette S.J."/>
        </authorList>
    </citation>
    <scope>NUCLEOTIDE SEQUENCE</scope>
    <source>
        <strain evidence="1">M16474-11</strain>
        <plasmid evidence="1">pAsa8</plasmid>
    </source>
</reference>
<proteinExistence type="predicted"/>
<dbReference type="AlphaFoldDB" id="A0A1I9S269"/>